<proteinExistence type="predicted"/>
<reference evidence="3 4" key="1">
    <citation type="submission" date="2022-10" db="EMBL/GenBank/DDBJ databases">
        <title>The complete genomes of actinobacterial strains from the NBC collection.</title>
        <authorList>
            <person name="Joergensen T.S."/>
            <person name="Alvarez Arevalo M."/>
            <person name="Sterndorff E.B."/>
            <person name="Faurdal D."/>
            <person name="Vuksanovic O."/>
            <person name="Mourched A.-S."/>
            <person name="Charusanti P."/>
            <person name="Shaw S."/>
            <person name="Blin K."/>
            <person name="Weber T."/>
        </authorList>
    </citation>
    <scope>NUCLEOTIDE SEQUENCE [LARGE SCALE GENOMIC DNA]</scope>
    <source>
        <strain evidence="3 4">NBC_00319</strain>
    </source>
</reference>
<gene>
    <name evidence="3" type="ORF">OG579_17195</name>
</gene>
<feature type="compositionally biased region" description="Pro residues" evidence="1">
    <location>
        <begin position="66"/>
        <end position="79"/>
    </location>
</feature>
<dbReference type="AlphaFoldDB" id="A0AAU4K055"/>
<dbReference type="Proteomes" id="UP001432128">
    <property type="component" value="Chromosome"/>
</dbReference>
<dbReference type="EMBL" id="CP108021">
    <property type="protein sequence ID" value="WUM19424.1"/>
    <property type="molecule type" value="Genomic_DNA"/>
</dbReference>
<dbReference type="InterPro" id="IPR018929">
    <property type="entry name" value="DUF2510"/>
</dbReference>
<feature type="domain" description="DUF2510" evidence="2">
    <location>
        <begin position="89"/>
        <end position="120"/>
    </location>
</feature>
<dbReference type="Pfam" id="PF10708">
    <property type="entry name" value="DUF2510"/>
    <property type="match status" value="1"/>
</dbReference>
<evidence type="ECO:0000259" key="2">
    <source>
        <dbReference type="Pfam" id="PF10708"/>
    </source>
</evidence>
<evidence type="ECO:0000256" key="1">
    <source>
        <dbReference type="SAM" id="MobiDB-lite"/>
    </source>
</evidence>
<evidence type="ECO:0000313" key="4">
    <source>
        <dbReference type="Proteomes" id="UP001432128"/>
    </source>
</evidence>
<protein>
    <submittedName>
        <fullName evidence="3">DUF2510 domain-containing protein</fullName>
    </submittedName>
</protein>
<accession>A0AAU4K055</accession>
<name>A0AAU4K055_9NOCA</name>
<organism evidence="3 4">
    <name type="scientific">Williamsia herbipolensis</name>
    <dbReference type="NCBI Taxonomy" id="1603258"/>
    <lineage>
        <taxon>Bacteria</taxon>
        <taxon>Bacillati</taxon>
        <taxon>Actinomycetota</taxon>
        <taxon>Actinomycetes</taxon>
        <taxon>Mycobacteriales</taxon>
        <taxon>Nocardiaceae</taxon>
        <taxon>Williamsia</taxon>
    </lineage>
</organism>
<keyword evidence="4" id="KW-1185">Reference proteome</keyword>
<dbReference type="KEGG" id="whr:OG579_17195"/>
<evidence type="ECO:0000313" key="3">
    <source>
        <dbReference type="EMBL" id="WUM19424.1"/>
    </source>
</evidence>
<feature type="region of interest" description="Disordered" evidence="1">
    <location>
        <begin position="28"/>
        <end position="122"/>
    </location>
</feature>
<dbReference type="RefSeq" id="WP_328856933.1">
    <property type="nucleotide sequence ID" value="NZ_CP108021.1"/>
</dbReference>
<sequence>MGFTRKLMSVTSMGLVDYRSDKERTAAYTRGVRKQARKQTKIMKNQAANPGPTYVAQPAPTHGGTWPPPGTAIPQPPAAAPSTAPAGSGWFPDQSDPSVLRYFDGTSWTEHTAPASAPPPPQ</sequence>
<feature type="compositionally biased region" description="Basic residues" evidence="1">
    <location>
        <begin position="31"/>
        <end position="41"/>
    </location>
</feature>